<reference evidence="2" key="1">
    <citation type="submission" date="2021-04" db="EMBL/GenBank/DDBJ databases">
        <title>Genomes of microviruses identified in yellow-bellied marmot fecal samples.</title>
        <authorList>
            <person name="Varsani A."/>
            <person name="Kraberger S."/>
            <person name="Chatterjee A."/>
            <person name="Richet C."/>
            <person name="Fontenele R.S."/>
            <person name="Schmidlin K."/>
            <person name="Blumstein D.T."/>
        </authorList>
    </citation>
    <scope>NUCLEOTIDE SEQUENCE</scope>
    <source>
        <strain evidence="2">Mar7</strain>
    </source>
</reference>
<organism evidence="2">
    <name type="scientific">Microvirus mar7</name>
    <dbReference type="NCBI Taxonomy" id="2851203"/>
    <lineage>
        <taxon>Viruses</taxon>
        <taxon>Monodnaviria</taxon>
        <taxon>Sangervirae</taxon>
        <taxon>Phixviricota</taxon>
        <taxon>Malgrandaviricetes</taxon>
        <taxon>Petitvirales</taxon>
        <taxon>Microviridae</taxon>
    </lineage>
</organism>
<evidence type="ECO:0000313" key="2">
    <source>
        <dbReference type="EMBL" id="QXN75018.1"/>
    </source>
</evidence>
<feature type="region of interest" description="Disordered" evidence="1">
    <location>
        <begin position="1"/>
        <end position="27"/>
    </location>
</feature>
<proteinExistence type="predicted"/>
<accession>A0A8F5MIX4</accession>
<evidence type="ECO:0000256" key="1">
    <source>
        <dbReference type="SAM" id="MobiDB-lite"/>
    </source>
</evidence>
<dbReference type="EMBL" id="MZ089753">
    <property type="protein sequence ID" value="QXN75018.1"/>
    <property type="molecule type" value="Genomic_DNA"/>
</dbReference>
<protein>
    <submittedName>
        <fullName evidence="2">DNA pilot protein</fullName>
    </submittedName>
</protein>
<sequence>MVKSQVGGSLRNALSRVASPQNSVERYPESPAVDMSIGGWLDRIFDPSGEELKFNAAQAAYERAWNANQAEINRRFNALEAQKNRDFQERMSNTAYSRAIADVRKNGLNPYVALGAPASTPSGASASGNSAYSSSARASIHDNAKAIRDIVGGAFGLALSAIALFR</sequence>
<name>A0A8F5MIX4_9VIRU</name>